<name>A0A7N6BW75_ANATE</name>
<dbReference type="AlphaFoldDB" id="A0A7N6BW75"/>
<dbReference type="GO" id="GO:0005634">
    <property type="term" value="C:nucleus"/>
    <property type="evidence" value="ECO:0007669"/>
    <property type="project" value="TreeGrafter"/>
</dbReference>
<feature type="compositionally biased region" description="Basic and acidic residues" evidence="6">
    <location>
        <begin position="137"/>
        <end position="157"/>
    </location>
</feature>
<feature type="compositionally biased region" description="Polar residues" evidence="6">
    <location>
        <begin position="72"/>
        <end position="82"/>
    </location>
</feature>
<dbReference type="SMART" id="SM00355">
    <property type="entry name" value="ZnF_C2H2"/>
    <property type="match status" value="9"/>
</dbReference>
<dbReference type="GO" id="GO:0008270">
    <property type="term" value="F:zinc ion binding"/>
    <property type="evidence" value="ECO:0007669"/>
    <property type="project" value="UniProtKB-KW"/>
</dbReference>
<feature type="region of interest" description="Disordered" evidence="6">
    <location>
        <begin position="508"/>
        <end position="579"/>
    </location>
</feature>
<evidence type="ECO:0000256" key="2">
    <source>
        <dbReference type="ARBA" id="ARBA00022737"/>
    </source>
</evidence>
<keyword evidence="3 5" id="KW-0863">Zinc-finger</keyword>
<dbReference type="PANTHER" id="PTHR24409:SF295">
    <property type="entry name" value="AZ2-RELATED"/>
    <property type="match status" value="1"/>
</dbReference>
<proteinExistence type="predicted"/>
<reference evidence="8" key="2">
    <citation type="submission" date="2025-08" db="UniProtKB">
        <authorList>
            <consortium name="Ensembl"/>
        </authorList>
    </citation>
    <scope>IDENTIFICATION</scope>
</reference>
<reference evidence="8" key="3">
    <citation type="submission" date="2025-09" db="UniProtKB">
        <authorList>
            <consortium name="Ensembl"/>
        </authorList>
    </citation>
    <scope>IDENTIFICATION</scope>
</reference>
<feature type="compositionally biased region" description="Basic and acidic residues" evidence="6">
    <location>
        <begin position="26"/>
        <end position="35"/>
    </location>
</feature>
<dbReference type="Pfam" id="PF00096">
    <property type="entry name" value="zf-C2H2"/>
    <property type="match status" value="3"/>
</dbReference>
<dbReference type="RefSeq" id="XP_026227055.1">
    <property type="nucleotide sequence ID" value="XM_026371270.1"/>
</dbReference>
<evidence type="ECO:0000256" key="1">
    <source>
        <dbReference type="ARBA" id="ARBA00022723"/>
    </source>
</evidence>
<keyword evidence="2" id="KW-0677">Repeat</keyword>
<feature type="domain" description="C2H2-type" evidence="7">
    <location>
        <begin position="460"/>
        <end position="487"/>
    </location>
</feature>
<feature type="compositionally biased region" description="Polar residues" evidence="6">
    <location>
        <begin position="559"/>
        <end position="574"/>
    </location>
</feature>
<feature type="region of interest" description="Disordered" evidence="6">
    <location>
        <begin position="15"/>
        <end position="201"/>
    </location>
</feature>
<keyword evidence="4" id="KW-0862">Zinc</keyword>
<sequence length="792" mass="87494">MSIEYTIDIQLTELGFPDILQPQESSVRETARRSTSDGSFSPSRAPASLSATRRLLVKGGESFDGERAGAAKQTSDIQQATVDSPLPDSLPCKPLSPAQTPQDDQAAKETAVSEVSEPTADEPTAGLESTDGPKLTTAEEDHGQKDNGDGDTEHEGSAEMEQDVDDESDDSDVSEVYEEEEVDEEDDDEEEEGLDDESGHSGNYHCSVCDLQLSSKFKLQDHMNLHTGARPYCCAECGKRFCQSFSYRVHLRTHAQTKVDRLRCRICRRGFASQEALTDHLSKTHFEDEFYECDRCKRVFTSLKACEYHVQLQKCMLDVVCEKCGRNFSSPKSLARHRKKTCYRNFKCTDCTKIFTKKNALLRHSFSHLGLLPYTCVRCRCHFRLAKLYRQHKCEPQRIHCVACLREFLNQEDFQRHKKDTGCWGNQEPKGDEIRCLECGQRFDTKEELKKHAGAHQRVLKCAECGKGFRSALLLMSHMGGHAGQSPCLCQSCGLGFPHQQNYNSHLKTCGQTPQPASTQKKRQASKSSSSETPSPVIPVNMPHSLSDNPDPPVKDSISPETMTEGVSTNSGQSDGLWKLTLDKQPPPGVNLVLFLPVCQTQTNDMALASGIPQTLPVSAMQVQPQVALSPVPSNGQLGVNSAFGVPLSTPQDLVTGIKQDPEREAPLDLSMKCNSSKYALNNIPLLPIKGEPEEFKISGAGNGTEREAVVKTKPGEAHSKVKQLKMDPIDLTTYSTASPGLTMNVKKEPNSPCSNSDLWSSRYFQSTDGSLEKEIKMEVDVLQPACADTDK</sequence>
<feature type="compositionally biased region" description="Acidic residues" evidence="6">
    <location>
        <begin position="158"/>
        <end position="196"/>
    </location>
</feature>
<reference evidence="8" key="1">
    <citation type="submission" date="2021-04" db="EMBL/GenBank/DDBJ databases">
        <authorList>
            <consortium name="Wellcome Sanger Institute Data Sharing"/>
        </authorList>
    </citation>
    <scope>NUCLEOTIDE SEQUENCE [LARGE SCALE GENOMIC DNA]</scope>
</reference>
<dbReference type="Proteomes" id="UP000265040">
    <property type="component" value="Chromosome 16"/>
</dbReference>
<dbReference type="PANTHER" id="PTHR24409">
    <property type="entry name" value="ZINC FINGER PROTEIN 142"/>
    <property type="match status" value="1"/>
</dbReference>
<dbReference type="RefSeq" id="XP_026227058.1">
    <property type="nucleotide sequence ID" value="XM_026371273.1"/>
</dbReference>
<evidence type="ECO:0000256" key="4">
    <source>
        <dbReference type="ARBA" id="ARBA00022833"/>
    </source>
</evidence>
<dbReference type="GO" id="GO:0000981">
    <property type="term" value="F:DNA-binding transcription factor activity, RNA polymerase II-specific"/>
    <property type="evidence" value="ECO:0007669"/>
    <property type="project" value="TreeGrafter"/>
</dbReference>
<dbReference type="Ensembl" id="ENSATET00000067569.2">
    <property type="protein sequence ID" value="ENSATEP00000068527.2"/>
    <property type="gene ID" value="ENSATEG00000028165.2"/>
</dbReference>
<dbReference type="GO" id="GO:0000977">
    <property type="term" value="F:RNA polymerase II transcription regulatory region sequence-specific DNA binding"/>
    <property type="evidence" value="ECO:0007669"/>
    <property type="project" value="TreeGrafter"/>
</dbReference>
<dbReference type="InterPro" id="IPR013087">
    <property type="entry name" value="Znf_C2H2_type"/>
</dbReference>
<feature type="domain" description="C2H2-type" evidence="7">
    <location>
        <begin position="262"/>
        <end position="290"/>
    </location>
</feature>
<dbReference type="PROSITE" id="PS00028">
    <property type="entry name" value="ZINC_FINGER_C2H2_1"/>
    <property type="match status" value="5"/>
</dbReference>
<evidence type="ECO:0000256" key="6">
    <source>
        <dbReference type="SAM" id="MobiDB-lite"/>
    </source>
</evidence>
<dbReference type="PROSITE" id="PS50157">
    <property type="entry name" value="ZINC_FINGER_C2H2_2"/>
    <property type="match status" value="7"/>
</dbReference>
<dbReference type="GeneID" id="113169679"/>
<keyword evidence="9" id="KW-1185">Reference proteome</keyword>
<dbReference type="RefSeq" id="XP_026227057.1">
    <property type="nucleotide sequence ID" value="XM_026371272.1"/>
</dbReference>
<feature type="domain" description="C2H2-type" evidence="7">
    <location>
        <begin position="434"/>
        <end position="456"/>
    </location>
</feature>
<evidence type="ECO:0000256" key="5">
    <source>
        <dbReference type="PROSITE-ProRule" id="PRU00042"/>
    </source>
</evidence>
<dbReference type="Gene3D" id="3.30.160.60">
    <property type="entry name" value="Classic Zinc Finger"/>
    <property type="match status" value="5"/>
</dbReference>
<dbReference type="FunFam" id="3.30.160.60:FF:000100">
    <property type="entry name" value="Zinc finger 45-like"/>
    <property type="match status" value="1"/>
</dbReference>
<keyword evidence="1" id="KW-0479">Metal-binding</keyword>
<dbReference type="InParanoid" id="A0A7N6BW75"/>
<protein>
    <recommendedName>
        <fullName evidence="7">C2H2-type domain-containing protein</fullName>
    </recommendedName>
</protein>
<feature type="domain" description="C2H2-type" evidence="7">
    <location>
        <begin position="232"/>
        <end position="259"/>
    </location>
</feature>
<evidence type="ECO:0000256" key="3">
    <source>
        <dbReference type="ARBA" id="ARBA00022771"/>
    </source>
</evidence>
<dbReference type="RefSeq" id="XP_026227056.1">
    <property type="nucleotide sequence ID" value="XM_026371271.1"/>
</dbReference>
<accession>A0A7N6BW75</accession>
<dbReference type="GeneTree" id="ENSGT00940000162287"/>
<dbReference type="InterPro" id="IPR036236">
    <property type="entry name" value="Znf_C2H2_sf"/>
</dbReference>
<feature type="domain" description="C2H2-type" evidence="7">
    <location>
        <begin position="204"/>
        <end position="231"/>
    </location>
</feature>
<organism evidence="8 9">
    <name type="scientific">Anabas testudineus</name>
    <name type="common">Climbing perch</name>
    <name type="synonym">Anthias testudineus</name>
    <dbReference type="NCBI Taxonomy" id="64144"/>
    <lineage>
        <taxon>Eukaryota</taxon>
        <taxon>Metazoa</taxon>
        <taxon>Chordata</taxon>
        <taxon>Craniata</taxon>
        <taxon>Vertebrata</taxon>
        <taxon>Euteleostomi</taxon>
        <taxon>Actinopterygii</taxon>
        <taxon>Neopterygii</taxon>
        <taxon>Teleostei</taxon>
        <taxon>Neoteleostei</taxon>
        <taxon>Acanthomorphata</taxon>
        <taxon>Anabantaria</taxon>
        <taxon>Anabantiformes</taxon>
        <taxon>Anabantoidei</taxon>
        <taxon>Anabantidae</taxon>
        <taxon>Anabas</taxon>
    </lineage>
</organism>
<evidence type="ECO:0000259" key="7">
    <source>
        <dbReference type="PROSITE" id="PS50157"/>
    </source>
</evidence>
<dbReference type="SUPFAM" id="SSF57667">
    <property type="entry name" value="beta-beta-alpha zinc fingers"/>
    <property type="match status" value="5"/>
</dbReference>
<evidence type="ECO:0000313" key="8">
    <source>
        <dbReference type="Ensembl" id="ENSATEP00000068527.2"/>
    </source>
</evidence>
<feature type="domain" description="C2H2-type" evidence="7">
    <location>
        <begin position="346"/>
        <end position="373"/>
    </location>
</feature>
<evidence type="ECO:0000313" key="9">
    <source>
        <dbReference type="Proteomes" id="UP000265040"/>
    </source>
</evidence>
<feature type="domain" description="C2H2-type" evidence="7">
    <location>
        <begin position="319"/>
        <end position="339"/>
    </location>
</feature>